<evidence type="ECO:0000256" key="4">
    <source>
        <dbReference type="ARBA" id="ARBA00023136"/>
    </source>
</evidence>
<dbReference type="Pfam" id="PF00324">
    <property type="entry name" value="AA_permease"/>
    <property type="match status" value="1"/>
</dbReference>
<evidence type="ECO:0000256" key="3">
    <source>
        <dbReference type="ARBA" id="ARBA00022989"/>
    </source>
</evidence>
<comment type="caution">
    <text evidence="7">The sequence shown here is derived from an EMBL/GenBank/DDBJ whole genome shotgun (WGS) entry which is preliminary data.</text>
</comment>
<dbReference type="InterPro" id="IPR004841">
    <property type="entry name" value="AA-permease/SLC12A_dom"/>
</dbReference>
<accession>A0A9W8RP34</accession>
<comment type="subcellular location">
    <subcellularLocation>
        <location evidence="1">Membrane</location>
        <topology evidence="1">Multi-pass membrane protein</topology>
    </subcellularLocation>
</comment>
<evidence type="ECO:0000256" key="2">
    <source>
        <dbReference type="ARBA" id="ARBA00022692"/>
    </source>
</evidence>
<proteinExistence type="predicted"/>
<feature type="transmembrane region" description="Helical" evidence="5">
    <location>
        <begin position="51"/>
        <end position="70"/>
    </location>
</feature>
<evidence type="ECO:0000259" key="6">
    <source>
        <dbReference type="Pfam" id="PF00324"/>
    </source>
</evidence>
<sequence length="178" mass="19564">MGVEDNALDISHIENQTRGPQYEPDEKPIINELTQKYGQTQRGLKPRHVQLMAIGGSIGTALWVGIGGYLSQAGPLSLVLGYTFWGLCFVWPTYLCVAEMCAYLPIRGSIFELASRFVDPAVGFSMGWTYFFGTSMLVCVEYSAVAAVMEYWDSTTNPAAWIALAMGICIFLNVVAVK</sequence>
<evidence type="ECO:0000313" key="7">
    <source>
        <dbReference type="EMBL" id="KAJ4247492.1"/>
    </source>
</evidence>
<evidence type="ECO:0000256" key="5">
    <source>
        <dbReference type="SAM" id="Phobius"/>
    </source>
</evidence>
<name>A0A9W8RP34_9HYPO</name>
<feature type="domain" description="Amino acid permease/ SLC12A" evidence="6">
    <location>
        <begin position="48"/>
        <end position="178"/>
    </location>
</feature>
<dbReference type="PANTHER" id="PTHR43341">
    <property type="entry name" value="AMINO ACID PERMEASE"/>
    <property type="match status" value="1"/>
</dbReference>
<reference evidence="7" key="1">
    <citation type="submission" date="2022-09" db="EMBL/GenBank/DDBJ databases">
        <title>Fusarium specimens isolated from Avocado Roots.</title>
        <authorList>
            <person name="Stajich J."/>
            <person name="Roper C."/>
            <person name="Heimlech-Rivalta G."/>
        </authorList>
    </citation>
    <scope>NUCLEOTIDE SEQUENCE</scope>
    <source>
        <strain evidence="7">CF00136</strain>
    </source>
</reference>
<keyword evidence="8" id="KW-1185">Reference proteome</keyword>
<keyword evidence="4 5" id="KW-0472">Membrane</keyword>
<dbReference type="Gene3D" id="1.20.1740.10">
    <property type="entry name" value="Amino acid/polyamine transporter I"/>
    <property type="match status" value="1"/>
</dbReference>
<protein>
    <recommendedName>
        <fullName evidence="6">Amino acid permease/ SLC12A domain-containing protein</fullName>
    </recommendedName>
</protein>
<feature type="transmembrane region" description="Helical" evidence="5">
    <location>
        <begin position="158"/>
        <end position="177"/>
    </location>
</feature>
<evidence type="ECO:0000313" key="8">
    <source>
        <dbReference type="Proteomes" id="UP001152049"/>
    </source>
</evidence>
<keyword evidence="2 5" id="KW-0812">Transmembrane</keyword>
<dbReference type="GO" id="GO:0015171">
    <property type="term" value="F:amino acid transmembrane transporter activity"/>
    <property type="evidence" value="ECO:0007669"/>
    <property type="project" value="TreeGrafter"/>
</dbReference>
<keyword evidence="3 5" id="KW-1133">Transmembrane helix</keyword>
<feature type="transmembrane region" description="Helical" evidence="5">
    <location>
        <begin position="82"/>
        <end position="106"/>
    </location>
</feature>
<dbReference type="EMBL" id="JAOQAZ010000039">
    <property type="protein sequence ID" value="KAJ4247492.1"/>
    <property type="molecule type" value="Genomic_DNA"/>
</dbReference>
<dbReference type="InterPro" id="IPR050524">
    <property type="entry name" value="APC_YAT"/>
</dbReference>
<dbReference type="OrthoDB" id="5043672at2759"/>
<gene>
    <name evidence="7" type="ORF">NW762_013169</name>
</gene>
<dbReference type="AlphaFoldDB" id="A0A9W8RP34"/>
<feature type="transmembrane region" description="Helical" evidence="5">
    <location>
        <begin position="127"/>
        <end position="152"/>
    </location>
</feature>
<organism evidence="7 8">
    <name type="scientific">Fusarium torreyae</name>
    <dbReference type="NCBI Taxonomy" id="1237075"/>
    <lineage>
        <taxon>Eukaryota</taxon>
        <taxon>Fungi</taxon>
        <taxon>Dikarya</taxon>
        <taxon>Ascomycota</taxon>
        <taxon>Pezizomycotina</taxon>
        <taxon>Sordariomycetes</taxon>
        <taxon>Hypocreomycetidae</taxon>
        <taxon>Hypocreales</taxon>
        <taxon>Nectriaceae</taxon>
        <taxon>Fusarium</taxon>
    </lineage>
</organism>
<dbReference type="Proteomes" id="UP001152049">
    <property type="component" value="Unassembled WGS sequence"/>
</dbReference>
<dbReference type="PANTHER" id="PTHR43341:SF39">
    <property type="entry name" value="AMINO ACID TRANSPORTER (EUROFUNG)-RELATED"/>
    <property type="match status" value="1"/>
</dbReference>
<dbReference type="GO" id="GO:0016020">
    <property type="term" value="C:membrane"/>
    <property type="evidence" value="ECO:0007669"/>
    <property type="project" value="UniProtKB-SubCell"/>
</dbReference>
<evidence type="ECO:0000256" key="1">
    <source>
        <dbReference type="ARBA" id="ARBA00004141"/>
    </source>
</evidence>